<organism evidence="2 3">
    <name type="scientific">Cirrhinus mrigala</name>
    <name type="common">Mrigala</name>
    <dbReference type="NCBI Taxonomy" id="683832"/>
    <lineage>
        <taxon>Eukaryota</taxon>
        <taxon>Metazoa</taxon>
        <taxon>Chordata</taxon>
        <taxon>Craniata</taxon>
        <taxon>Vertebrata</taxon>
        <taxon>Euteleostomi</taxon>
        <taxon>Actinopterygii</taxon>
        <taxon>Neopterygii</taxon>
        <taxon>Teleostei</taxon>
        <taxon>Ostariophysi</taxon>
        <taxon>Cypriniformes</taxon>
        <taxon>Cyprinidae</taxon>
        <taxon>Labeoninae</taxon>
        <taxon>Labeonini</taxon>
        <taxon>Cirrhinus</taxon>
    </lineage>
</organism>
<evidence type="ECO:0000313" key="3">
    <source>
        <dbReference type="Proteomes" id="UP001529510"/>
    </source>
</evidence>
<sequence>ASSKQRGEAGGCRMWWPFAGPQGMQWFPQQQTMQAQGETREDGKRERARGTAKNAGRDSTGGDTACTR</sequence>
<feature type="compositionally biased region" description="Basic and acidic residues" evidence="1">
    <location>
        <begin position="38"/>
        <end position="49"/>
    </location>
</feature>
<evidence type="ECO:0000313" key="2">
    <source>
        <dbReference type="EMBL" id="KAL0200421.1"/>
    </source>
</evidence>
<name>A0ABD0RQ31_CIRMR</name>
<accession>A0ABD0RQ31</accession>
<reference evidence="2 3" key="1">
    <citation type="submission" date="2024-05" db="EMBL/GenBank/DDBJ databases">
        <title>Genome sequencing and assembly of Indian major carp, Cirrhinus mrigala (Hamilton, 1822).</title>
        <authorList>
            <person name="Mohindra V."/>
            <person name="Chowdhury L.M."/>
            <person name="Lal K."/>
            <person name="Jena J.K."/>
        </authorList>
    </citation>
    <scope>NUCLEOTIDE SEQUENCE [LARGE SCALE GENOMIC DNA]</scope>
    <source>
        <strain evidence="2">CM1030</strain>
        <tissue evidence="2">Blood</tissue>
    </source>
</reference>
<dbReference type="EMBL" id="JAMKFB020000002">
    <property type="protein sequence ID" value="KAL0200421.1"/>
    <property type="molecule type" value="Genomic_DNA"/>
</dbReference>
<protein>
    <submittedName>
        <fullName evidence="2">Uncharacterized protein</fullName>
    </submittedName>
</protein>
<gene>
    <name evidence="2" type="ORF">M9458_003608</name>
</gene>
<feature type="non-terminal residue" evidence="2">
    <location>
        <position position="68"/>
    </location>
</feature>
<evidence type="ECO:0000256" key="1">
    <source>
        <dbReference type="SAM" id="MobiDB-lite"/>
    </source>
</evidence>
<keyword evidence="3" id="KW-1185">Reference proteome</keyword>
<feature type="region of interest" description="Disordered" evidence="1">
    <location>
        <begin position="1"/>
        <end position="68"/>
    </location>
</feature>
<feature type="non-terminal residue" evidence="2">
    <location>
        <position position="1"/>
    </location>
</feature>
<feature type="compositionally biased region" description="Polar residues" evidence="1">
    <location>
        <begin position="27"/>
        <end position="37"/>
    </location>
</feature>
<comment type="caution">
    <text evidence="2">The sequence shown here is derived from an EMBL/GenBank/DDBJ whole genome shotgun (WGS) entry which is preliminary data.</text>
</comment>
<dbReference type="AlphaFoldDB" id="A0ABD0RQ31"/>
<proteinExistence type="predicted"/>
<dbReference type="Proteomes" id="UP001529510">
    <property type="component" value="Unassembled WGS sequence"/>
</dbReference>